<dbReference type="Pfam" id="PF00111">
    <property type="entry name" value="Fer2"/>
    <property type="match status" value="1"/>
</dbReference>
<dbReference type="InterPro" id="IPR042259">
    <property type="entry name" value="Raco-like_middle_sf"/>
</dbReference>
<evidence type="ECO:0000256" key="1">
    <source>
        <dbReference type="SAM" id="MobiDB-lite"/>
    </source>
</evidence>
<feature type="domain" description="2Fe-2S ferredoxin-type" evidence="2">
    <location>
        <begin position="32"/>
        <end position="137"/>
    </location>
</feature>
<keyword evidence="4" id="KW-1185">Reference proteome</keyword>
<dbReference type="InterPro" id="IPR040506">
    <property type="entry name" value="RACo_linker"/>
</dbReference>
<evidence type="ECO:0000313" key="3">
    <source>
        <dbReference type="EMBL" id="PSH69837.1"/>
    </source>
</evidence>
<dbReference type="Pfam" id="PF17650">
    <property type="entry name" value="RACo_linker"/>
    <property type="match status" value="1"/>
</dbReference>
<dbReference type="SUPFAM" id="SSF54292">
    <property type="entry name" value="2Fe-2S ferredoxin-like"/>
    <property type="match status" value="1"/>
</dbReference>
<dbReference type="AlphaFoldDB" id="A0A2P7BTS2"/>
<dbReference type="Gene3D" id="3.10.20.30">
    <property type="match status" value="1"/>
</dbReference>
<feature type="region of interest" description="Disordered" evidence="1">
    <location>
        <begin position="676"/>
        <end position="712"/>
    </location>
</feature>
<dbReference type="EMBL" id="PGGO01000003">
    <property type="protein sequence ID" value="PSH69837.1"/>
    <property type="molecule type" value="Genomic_DNA"/>
</dbReference>
<dbReference type="InterPro" id="IPR027980">
    <property type="entry name" value="RACo_C"/>
</dbReference>
<name>A0A2P7BTS2_9HYPH</name>
<feature type="compositionally biased region" description="Basic and acidic residues" evidence="1">
    <location>
        <begin position="701"/>
        <end position="712"/>
    </location>
</feature>
<dbReference type="InterPro" id="IPR036010">
    <property type="entry name" value="2Fe-2S_ferredoxin-like_sf"/>
</dbReference>
<dbReference type="Gene3D" id="3.30.420.480">
    <property type="entry name" value="Domain of unknown function (DUF4445)"/>
    <property type="match status" value="1"/>
</dbReference>
<dbReference type="Pfam" id="PF17651">
    <property type="entry name" value="Raco_middle"/>
    <property type="match status" value="1"/>
</dbReference>
<dbReference type="PANTHER" id="PTHR42895">
    <property type="entry name" value="IRON-SULFUR CLUSTER-BINDING PROTEIN-RELATED"/>
    <property type="match status" value="1"/>
</dbReference>
<dbReference type="Pfam" id="PF14574">
    <property type="entry name" value="RACo_C_ter"/>
    <property type="match status" value="1"/>
</dbReference>
<evidence type="ECO:0000259" key="2">
    <source>
        <dbReference type="PROSITE" id="PS51085"/>
    </source>
</evidence>
<dbReference type="PROSITE" id="PS51085">
    <property type="entry name" value="2FE2S_FER_2"/>
    <property type="match status" value="1"/>
</dbReference>
<dbReference type="Proteomes" id="UP000241444">
    <property type="component" value="Unassembled WGS sequence"/>
</dbReference>
<reference evidence="4" key="1">
    <citation type="submission" date="2017-11" db="EMBL/GenBank/DDBJ databases">
        <authorList>
            <person name="Kuznetsova I."/>
            <person name="Sazanova A."/>
            <person name="Chirak E."/>
            <person name="Safronova V."/>
            <person name="Willems A."/>
        </authorList>
    </citation>
    <scope>NUCLEOTIDE SEQUENCE [LARGE SCALE GENOMIC DNA]</scope>
    <source>
        <strain evidence="4">STM 196</strain>
    </source>
</reference>
<dbReference type="InterPro" id="IPR001041">
    <property type="entry name" value="2Fe-2S_ferredoxin-type"/>
</dbReference>
<proteinExistence type="predicted"/>
<dbReference type="PANTHER" id="PTHR42895:SF2">
    <property type="entry name" value="IRON-SULFUR CLUSTER PROTEIN"/>
    <property type="match status" value="1"/>
</dbReference>
<protein>
    <submittedName>
        <fullName evidence="3">Drug:proton antiporter</fullName>
    </submittedName>
</protein>
<dbReference type="GO" id="GO:0051536">
    <property type="term" value="F:iron-sulfur cluster binding"/>
    <property type="evidence" value="ECO:0007669"/>
    <property type="project" value="InterPro"/>
</dbReference>
<dbReference type="InterPro" id="IPR052911">
    <property type="entry name" value="Corrinoid_activation_enz"/>
</dbReference>
<dbReference type="Gene3D" id="3.10.20.880">
    <property type="match status" value="1"/>
</dbReference>
<dbReference type="InterPro" id="IPR012675">
    <property type="entry name" value="Beta-grasp_dom_sf"/>
</dbReference>
<organism evidence="3 4">
    <name type="scientific">Phyllobacterium brassicacearum</name>
    <dbReference type="NCBI Taxonomy" id="314235"/>
    <lineage>
        <taxon>Bacteria</taxon>
        <taxon>Pseudomonadati</taxon>
        <taxon>Pseudomonadota</taxon>
        <taxon>Alphaproteobacteria</taxon>
        <taxon>Hyphomicrobiales</taxon>
        <taxon>Phyllobacteriaceae</taxon>
        <taxon>Phyllobacterium</taxon>
    </lineage>
</organism>
<gene>
    <name evidence="3" type="ORF">CU102_06140</name>
</gene>
<comment type="caution">
    <text evidence="3">The sequence shown here is derived from an EMBL/GenBank/DDBJ whole genome shotgun (WGS) entry which is preliminary data.</text>
</comment>
<sequence length="712" mass="76949">MGGGQLNCPSPCKFGVSIVNAPVKAPEASAKEALVLFMPSGKRGRFAVGTPVLEAARTLGVYVESVCGGRATCGRCQVEVQEGSFAKHKIVSSLDHISHKGPKEERYDRVRGLPEGRRLSCSATIQGDLVVDVPQDVQVNAQVVRKAATNRVIERNAAVQLCYVEVEEPDMHKPLGDLDRLKAVLEKDWGWKDLLIAPHLIPQIQGILRKGNWGVTAAIHRDMDSSRPFIIGLYPGLKNEAYGIACDIGSTTIAMHLVSLLSGRIVASSGTSNPQIRFGEDLMSRVSYVMMNPDGREAMTKAVREAVNKLIGKVCEEGDVDRHDIFDCVFVGNPIMHHLFLGIDPTELGQAPFALAVSGPLQYWAHEIDIEVARGARLYTLPCIAGHVGADAAGATLSEGPYRQDKMMLLVDVGTNAEIVLGNSTRVVAASSPTGPAFEGAEISSGQRAAPGAIERVRIDPQTLEPKFRVIGVDKWSDEDDFGEAAKATGVTGICGSAIIEVVAEMYLSGIISEDGVIDGAMTERSPRIIANGRTFSYLLHDGEPRITVTQNDIRAIQLAKAALYAGVKLLMEKQGVETVDTIRFAGAFGSFIDPKYAMVLGLIPDCELSEVKAVGNAAGTGALMALLNRTHRREIEREVARIEKIETALEPNFQQIFINAMALPNKIDPFPKLSQAVTLPPRKNVSEDGVAGDATPRRRSREDRAARRNRE</sequence>
<dbReference type="OrthoDB" id="9810588at2"/>
<dbReference type="InterPro" id="IPR041414">
    <property type="entry name" value="Raco-like_middle"/>
</dbReference>
<dbReference type="CDD" id="cd00207">
    <property type="entry name" value="fer2"/>
    <property type="match status" value="1"/>
</dbReference>
<accession>A0A2P7BTS2</accession>
<evidence type="ECO:0000313" key="4">
    <source>
        <dbReference type="Proteomes" id="UP000241444"/>
    </source>
</evidence>